<evidence type="ECO:0000313" key="3">
    <source>
        <dbReference type="EMBL" id="OGK05380.1"/>
    </source>
</evidence>
<dbReference type="InterPro" id="IPR016024">
    <property type="entry name" value="ARM-type_fold"/>
</dbReference>
<dbReference type="EMBL" id="MFYX01000057">
    <property type="protein sequence ID" value="OGK05380.1"/>
    <property type="molecule type" value="Genomic_DNA"/>
</dbReference>
<dbReference type="PANTHER" id="PTHR43118">
    <property type="entry name" value="RHAMNOGALACTURONAN LYASE (EUROFUNG)"/>
    <property type="match status" value="1"/>
</dbReference>
<feature type="domain" description="Rhamnogalacturonan lyase family 11 C-terminal" evidence="2">
    <location>
        <begin position="629"/>
        <end position="868"/>
    </location>
</feature>
<accession>A0A1F7FF99</accession>
<dbReference type="Pfam" id="PF13517">
    <property type="entry name" value="FG-GAP_3"/>
    <property type="match status" value="1"/>
</dbReference>
<dbReference type="InterPro" id="IPR013517">
    <property type="entry name" value="FG-GAP"/>
</dbReference>
<dbReference type="InterPro" id="IPR028994">
    <property type="entry name" value="Integrin_alpha_N"/>
</dbReference>
<reference evidence="3 4" key="1">
    <citation type="journal article" date="2016" name="Nat. Commun.">
        <title>Thousands of microbial genomes shed light on interconnected biogeochemical processes in an aquifer system.</title>
        <authorList>
            <person name="Anantharaman K."/>
            <person name="Brown C.T."/>
            <person name="Hug L.A."/>
            <person name="Sharon I."/>
            <person name="Castelle C.J."/>
            <person name="Probst A.J."/>
            <person name="Thomas B.C."/>
            <person name="Singh A."/>
            <person name="Wilkins M.J."/>
            <person name="Karaoz U."/>
            <person name="Brodie E.L."/>
            <person name="Williams K.H."/>
            <person name="Hubbard S.S."/>
            <person name="Banfield J.F."/>
        </authorList>
    </citation>
    <scope>NUCLEOTIDE SEQUENCE [LARGE SCALE GENOMIC DNA]</scope>
</reference>
<proteinExistence type="predicted"/>
<dbReference type="Pfam" id="PF21348">
    <property type="entry name" value="RGL11_C"/>
    <property type="match status" value="1"/>
</dbReference>
<dbReference type="SUPFAM" id="SSF48371">
    <property type="entry name" value="ARM repeat"/>
    <property type="match status" value="1"/>
</dbReference>
<organism evidence="3 4">
    <name type="scientific">Candidatus Raymondbacteria bacterium RIFOXYD12_FULL_49_13</name>
    <dbReference type="NCBI Taxonomy" id="1817890"/>
    <lineage>
        <taxon>Bacteria</taxon>
        <taxon>Raymondiibacteriota</taxon>
    </lineage>
</organism>
<sequence length="901" mass="100889">MVFMKKYIVGVICAYLSSCSIQNNGLSGLYDQLKSEAEDSRHTDIQDSLLAMGPEAVRFLVKKYPAEADYQVRFKIMDILGRSKDSAAVPLIKKTAVAGQWDERVCAIDALSEYARPDFLDIYKTCAQDSNEYVAAAGVVASNALKTAEGARFALGYINDRRAWVRLSLASDLYINFAPAAAADYFDAYQSARDGYVQCFLLEALHKNQYPLGTDILVQALGHPNQHLADAAAIILKERKNPGTAAIFKERLLNKNVHGWVKGHACEYFEKTKNSGFIPKDTLGLPADYAFQLYRFLAKQGYPEAIRRVIQIVRNEKGLSIHYRMACMNTVQELGEKSAIPALQSAARNAKSIRVKKKVWEALASLGDTSGVYRYQGNVSFEEQPGNRVRISWTAHPKAVSYNIYKSSFDDYRLGLYRRGVASSEFIDTLYGEKVQYGVSFNLEDGTESVISEPVKVECKNISHQEPDKNPAAKPLKSIGTKEHPALLRMVSPQRRAEIIGSDWSFTTNQTDVVIGDLDNDGIIDFIVTQRGASRAAAYTGTGKYLWERRFNMTTTPIHDYRYAVGDFDEDGKSDVAVLDRAADSMYLRILDAVSGAVKKSRELNGLVNDQWELRDDVHVADLKGTGKNQTIIYHHNCYSRVDVTAFDSDLNILWQYKTGNATGHRALIEDLDGDGRDDIVVGAKDIINHKGQKLFSVPDYVGDGHYDMAGTGDIDPQNPGLEIVFATCHNECVFMTDLNGRILWHDFPGHQQWLVLGDFYPKTAGLEALVTFRSLASVVWNYDSRGVYASQKANGAVARIDWDGDLENGDELVTREGTIIRPATGEILGRFNNMFLRVCDVAGDYREEVVTANFKDGTLDIYGAPGQVPEKHPSRWDQKYWRFESKYKRSYAKEYVNRLK</sequence>
<dbReference type="AlphaFoldDB" id="A0A1F7FF99"/>
<dbReference type="InterPro" id="IPR049366">
    <property type="entry name" value="RGL11_C"/>
</dbReference>
<dbReference type="SUPFAM" id="SSF69318">
    <property type="entry name" value="Integrin alpha N-terminal domain"/>
    <property type="match status" value="1"/>
</dbReference>
<dbReference type="Gene3D" id="1.25.10.10">
    <property type="entry name" value="Leucine-rich Repeat Variant"/>
    <property type="match status" value="2"/>
</dbReference>
<dbReference type="Proteomes" id="UP000179243">
    <property type="component" value="Unassembled WGS sequence"/>
</dbReference>
<evidence type="ECO:0000313" key="4">
    <source>
        <dbReference type="Proteomes" id="UP000179243"/>
    </source>
</evidence>
<name>A0A1F7FF99_UNCRA</name>
<evidence type="ECO:0000256" key="1">
    <source>
        <dbReference type="ARBA" id="ARBA00022729"/>
    </source>
</evidence>
<evidence type="ECO:0000259" key="2">
    <source>
        <dbReference type="Pfam" id="PF21348"/>
    </source>
</evidence>
<keyword evidence="1" id="KW-0732">Signal</keyword>
<gene>
    <name evidence="3" type="ORF">A2519_03675</name>
</gene>
<comment type="caution">
    <text evidence="3">The sequence shown here is derived from an EMBL/GenBank/DDBJ whole genome shotgun (WGS) entry which is preliminary data.</text>
</comment>
<dbReference type="PANTHER" id="PTHR43118:SF1">
    <property type="entry name" value="RHAMNOGALACTURONAN LYASE (EUROFUNG)"/>
    <property type="match status" value="1"/>
</dbReference>
<dbReference type="InterPro" id="IPR034641">
    <property type="entry name" value="RGL11"/>
</dbReference>
<protein>
    <recommendedName>
        <fullName evidence="2">Rhamnogalacturonan lyase family 11 C-terminal domain-containing protein</fullName>
    </recommendedName>
</protein>
<dbReference type="InterPro" id="IPR011989">
    <property type="entry name" value="ARM-like"/>
</dbReference>